<name>A0A9P4I7W2_9PEZI</name>
<dbReference type="EMBL" id="ML978135">
    <property type="protein sequence ID" value="KAF2094335.1"/>
    <property type="molecule type" value="Genomic_DNA"/>
</dbReference>
<keyword evidence="3" id="KW-1185">Reference proteome</keyword>
<feature type="domain" description="Heterokaryon incompatibility" evidence="1">
    <location>
        <begin position="246"/>
        <end position="393"/>
    </location>
</feature>
<sequence>MQCHPSAGTAGGRNAGPQKAQSAWEDSKLCEICTQQGLCTLAAARLKASEYQPSSFVDLGSVDTVLQRRSRCDLCRLVASALDEQDCDTEGTVQINLQYRFCSTDRAGSSKQSAQTYTTRGGYRFVPPEATGAIGPAFHYEQDANRKREVREVLAFQACNDALPCISDFSEYKDEELDDCIARSRLSGRILTETVQSSLFKYWLHTCEQSHQDSCRQHIVDSGVPGMFVIDVHEACVVEKPPNCRYVALSYVWGCVSVLRHLKENSALLQTPGALSTLDIPLTIADAVQVVRDIGECFLWVDALCIVQDDLENMQAQIDNMGAIYAHAIFTVVAAHGDNANAGLPGIREGTRRPPQRVLRQNGATVITVIDERDYYSGLSGSYWQTRAWTWQEKLFSSRKLIFSEQQVYWSCKGSTYLEEVCLEGVPDVDFHTDPTNSGPEEPAIPTASVSQEEYHGTYESAVGLFKQRNITMQSDNVRAFTGILNALTASQDDTSIWGIPESVFSYCLGWFMIGSHERNRATTVVVSTNGQGHNMSFPTWTWAAWCGPKSESGNPWLLLNFRPSMEQRWSYIEPEIKYYHVDDPGRLRRVRERWDKLHVLDILEREELRSAWKGQDMFAASPTDEPVDFLPGVNGSLQFCSSVATLQLCQTRLDYKWDPVPSLKKLLEHRVSVWMGDVSHLPRIYIGPASENFEELDPDATEEAVEVDFVIIHRKLGGEFDSSFLSALVVEWIDGVAYRLGCAELRESDWVRLEDREWRRVTLR</sequence>
<evidence type="ECO:0000313" key="3">
    <source>
        <dbReference type="Proteomes" id="UP000799772"/>
    </source>
</evidence>
<proteinExistence type="predicted"/>
<dbReference type="AlphaFoldDB" id="A0A9P4I7W2"/>
<dbReference type="Proteomes" id="UP000799772">
    <property type="component" value="Unassembled WGS sequence"/>
</dbReference>
<reference evidence="2" key="1">
    <citation type="journal article" date="2020" name="Stud. Mycol.">
        <title>101 Dothideomycetes genomes: a test case for predicting lifestyles and emergence of pathogens.</title>
        <authorList>
            <person name="Haridas S."/>
            <person name="Albert R."/>
            <person name="Binder M."/>
            <person name="Bloem J."/>
            <person name="Labutti K."/>
            <person name="Salamov A."/>
            <person name="Andreopoulos B."/>
            <person name="Baker S."/>
            <person name="Barry K."/>
            <person name="Bills G."/>
            <person name="Bluhm B."/>
            <person name="Cannon C."/>
            <person name="Castanera R."/>
            <person name="Culley D."/>
            <person name="Daum C."/>
            <person name="Ezra D."/>
            <person name="Gonzalez J."/>
            <person name="Henrissat B."/>
            <person name="Kuo A."/>
            <person name="Liang C."/>
            <person name="Lipzen A."/>
            <person name="Lutzoni F."/>
            <person name="Magnuson J."/>
            <person name="Mondo S."/>
            <person name="Nolan M."/>
            <person name="Ohm R."/>
            <person name="Pangilinan J."/>
            <person name="Park H.-J."/>
            <person name="Ramirez L."/>
            <person name="Alfaro M."/>
            <person name="Sun H."/>
            <person name="Tritt A."/>
            <person name="Yoshinaga Y."/>
            <person name="Zwiers L.-H."/>
            <person name="Turgeon B."/>
            <person name="Goodwin S."/>
            <person name="Spatafora J."/>
            <person name="Crous P."/>
            <person name="Grigoriev I."/>
        </authorList>
    </citation>
    <scope>NUCLEOTIDE SEQUENCE</scope>
    <source>
        <strain evidence="2">CBS 133067</strain>
    </source>
</reference>
<gene>
    <name evidence="2" type="ORF">NA57DRAFT_80741</name>
</gene>
<evidence type="ECO:0000259" key="1">
    <source>
        <dbReference type="Pfam" id="PF06985"/>
    </source>
</evidence>
<dbReference type="PANTHER" id="PTHR33112:SF12">
    <property type="entry name" value="HETEROKARYON INCOMPATIBILITY DOMAIN-CONTAINING PROTEIN"/>
    <property type="match status" value="1"/>
</dbReference>
<dbReference type="InterPro" id="IPR010730">
    <property type="entry name" value="HET"/>
</dbReference>
<accession>A0A9P4I7W2</accession>
<protein>
    <submittedName>
        <fullName evidence="2">HET-domain-containing protein</fullName>
    </submittedName>
</protein>
<dbReference type="PANTHER" id="PTHR33112">
    <property type="entry name" value="DOMAIN PROTEIN, PUTATIVE-RELATED"/>
    <property type="match status" value="1"/>
</dbReference>
<comment type="caution">
    <text evidence="2">The sequence shown here is derived from an EMBL/GenBank/DDBJ whole genome shotgun (WGS) entry which is preliminary data.</text>
</comment>
<dbReference type="OrthoDB" id="5135333at2759"/>
<organism evidence="2 3">
    <name type="scientific">Rhizodiscina lignyota</name>
    <dbReference type="NCBI Taxonomy" id="1504668"/>
    <lineage>
        <taxon>Eukaryota</taxon>
        <taxon>Fungi</taxon>
        <taxon>Dikarya</taxon>
        <taxon>Ascomycota</taxon>
        <taxon>Pezizomycotina</taxon>
        <taxon>Dothideomycetes</taxon>
        <taxon>Pleosporomycetidae</taxon>
        <taxon>Aulographales</taxon>
        <taxon>Rhizodiscinaceae</taxon>
        <taxon>Rhizodiscina</taxon>
    </lineage>
</organism>
<dbReference type="Pfam" id="PF06985">
    <property type="entry name" value="HET"/>
    <property type="match status" value="1"/>
</dbReference>
<evidence type="ECO:0000313" key="2">
    <source>
        <dbReference type="EMBL" id="KAF2094335.1"/>
    </source>
</evidence>